<evidence type="ECO:0000313" key="1">
    <source>
        <dbReference type="EMBL" id="PBJ93316.1"/>
    </source>
</evidence>
<organism evidence="1 2">
    <name type="scientific">Pseudomonas plecoglossicida</name>
    <dbReference type="NCBI Taxonomy" id="70775"/>
    <lineage>
        <taxon>Bacteria</taxon>
        <taxon>Pseudomonadati</taxon>
        <taxon>Pseudomonadota</taxon>
        <taxon>Gammaproteobacteria</taxon>
        <taxon>Pseudomonadales</taxon>
        <taxon>Pseudomonadaceae</taxon>
        <taxon>Pseudomonas</taxon>
    </lineage>
</organism>
<name>A0A2A3LZT9_PSEDL</name>
<proteinExistence type="predicted"/>
<dbReference type="RefSeq" id="WP_041505976.1">
    <property type="nucleotide sequence ID" value="NZ_CP010359.1"/>
</dbReference>
<evidence type="ECO:0000313" key="2">
    <source>
        <dbReference type="Proteomes" id="UP000218102"/>
    </source>
</evidence>
<dbReference type="Proteomes" id="UP000218102">
    <property type="component" value="Unassembled WGS sequence"/>
</dbReference>
<sequence length="327" mass="36309">MAQGNFFAIGAKEFVHACSIGINSAVALLVMARGSGRDNATTSWSALSIFTRTGMARRRAQVAIESLIGAGLVEVLQAGKRPRYKLHKPTDDAELLWLPNELIDGAGAEIPPVTKLREAGNIELLQKLIELYGVQDLDNDGGLPRSLVWSHFERSTICPVGLFTLYGFRNETCRAAATGLFADYANREDERGNRGAWVVLSPLRDLGLIERFWYMAESQHPDAELIYPVGPHGTGDAMYDLIQWLEDTGGKGYAFEAQTHDALGIAMKHIEHANLVGLYRLRYRPKTGKTSRWWALELQQAEAMVEMVRQQCSGEKIRPVHIKAFQG</sequence>
<comment type="caution">
    <text evidence="1">The sequence shown here is derived from an EMBL/GenBank/DDBJ whole genome shotgun (WGS) entry which is preliminary data.</text>
</comment>
<protein>
    <submittedName>
        <fullName evidence="1">Uncharacterized protein</fullName>
    </submittedName>
</protein>
<reference evidence="1 2" key="1">
    <citation type="submission" date="2017-09" db="EMBL/GenBank/DDBJ databases">
        <authorList>
            <person name="Ehlers B."/>
            <person name="Leendertz F.H."/>
        </authorList>
    </citation>
    <scope>NUCLEOTIDE SEQUENCE [LARGE SCALE GENOMIC DNA]</scope>
    <source>
        <strain evidence="1 2">DJ-1</strain>
    </source>
</reference>
<dbReference type="AlphaFoldDB" id="A0A2A3LZT9"/>
<dbReference type="EMBL" id="NTME01000031">
    <property type="protein sequence ID" value="PBJ93316.1"/>
    <property type="molecule type" value="Genomic_DNA"/>
</dbReference>
<accession>A0A2A3LZT9</accession>
<gene>
    <name evidence="1" type="ORF">CMV24_22790</name>
</gene>